<evidence type="ECO:0000259" key="5">
    <source>
        <dbReference type="PROSITE" id="PS50043"/>
    </source>
</evidence>
<dbReference type="InterPro" id="IPR001789">
    <property type="entry name" value="Sig_transdc_resp-reg_receiver"/>
</dbReference>
<dbReference type="Gene3D" id="3.40.50.2300">
    <property type="match status" value="1"/>
</dbReference>
<keyword evidence="3" id="KW-0804">Transcription</keyword>
<dbReference type="PANTHER" id="PTHR44688">
    <property type="entry name" value="DNA-BINDING TRANSCRIPTIONAL ACTIVATOR DEVR_DOSR"/>
    <property type="match status" value="1"/>
</dbReference>
<reference evidence="7 8" key="1">
    <citation type="submission" date="2021-04" db="EMBL/GenBank/DDBJ databases">
        <authorList>
            <person name="Ivanova A."/>
        </authorList>
    </citation>
    <scope>NUCLEOTIDE SEQUENCE [LARGE SCALE GENOMIC DNA]</scope>
    <source>
        <strain evidence="7 8">G18</strain>
    </source>
</reference>
<dbReference type="Pfam" id="PF00196">
    <property type="entry name" value="GerE"/>
    <property type="match status" value="1"/>
</dbReference>
<protein>
    <submittedName>
        <fullName evidence="7">Response regulator transcription factor</fullName>
    </submittedName>
</protein>
<dbReference type="CDD" id="cd06170">
    <property type="entry name" value="LuxR_C_like"/>
    <property type="match status" value="1"/>
</dbReference>
<name>A0ABS5BSP8_9BACT</name>
<keyword evidence="4" id="KW-0597">Phosphoprotein</keyword>
<proteinExistence type="predicted"/>
<evidence type="ECO:0000256" key="2">
    <source>
        <dbReference type="ARBA" id="ARBA00023125"/>
    </source>
</evidence>
<dbReference type="PROSITE" id="PS50110">
    <property type="entry name" value="RESPONSE_REGULATORY"/>
    <property type="match status" value="1"/>
</dbReference>
<dbReference type="SMART" id="SM00421">
    <property type="entry name" value="HTH_LUXR"/>
    <property type="match status" value="1"/>
</dbReference>
<evidence type="ECO:0000256" key="1">
    <source>
        <dbReference type="ARBA" id="ARBA00023015"/>
    </source>
</evidence>
<feature type="modified residue" description="4-aspartylphosphate" evidence="4">
    <location>
        <position position="96"/>
    </location>
</feature>
<feature type="domain" description="HTH luxR-type" evidence="5">
    <location>
        <begin position="177"/>
        <end position="242"/>
    </location>
</feature>
<sequence length="247" mass="27119">MWGRSLNPRQGAGSLSLPCSRYATAVCPAATEQWVQAREVRDLIPFTVFIVDDDPEFRTSVSLLLGSVNLPVQEFESGDRFLQEVGAERPGCVVLDLRMPGLSGLAVLDRLGAREVALPAILVTGYGDVTTTVRAMRAGAVHVLEKPFGAQDLLDAVQEALSRDAKRRNEHAQRSAALEALGTLSPRERAILDRIAVGKANKNIASELQVSEKNIEFHRAKVMRKLRVTSVAELIRFAILLEIRGRR</sequence>
<dbReference type="EMBL" id="JAGKQQ010000001">
    <property type="protein sequence ID" value="MBP3956762.1"/>
    <property type="molecule type" value="Genomic_DNA"/>
</dbReference>
<dbReference type="PROSITE" id="PS50043">
    <property type="entry name" value="HTH_LUXR_2"/>
    <property type="match status" value="1"/>
</dbReference>
<evidence type="ECO:0000256" key="3">
    <source>
        <dbReference type="ARBA" id="ARBA00023163"/>
    </source>
</evidence>
<evidence type="ECO:0000313" key="7">
    <source>
        <dbReference type="EMBL" id="MBP3956762.1"/>
    </source>
</evidence>
<dbReference type="InterPro" id="IPR016032">
    <property type="entry name" value="Sig_transdc_resp-reg_C-effctor"/>
</dbReference>
<evidence type="ECO:0000313" key="8">
    <source>
        <dbReference type="Proteomes" id="UP000676565"/>
    </source>
</evidence>
<feature type="domain" description="Response regulatory" evidence="6">
    <location>
        <begin position="47"/>
        <end position="161"/>
    </location>
</feature>
<dbReference type="Proteomes" id="UP000676565">
    <property type="component" value="Unassembled WGS sequence"/>
</dbReference>
<dbReference type="InterPro" id="IPR000792">
    <property type="entry name" value="Tscrpt_reg_LuxR_C"/>
</dbReference>
<keyword evidence="8" id="KW-1185">Reference proteome</keyword>
<keyword evidence="2" id="KW-0238">DNA-binding</keyword>
<dbReference type="PRINTS" id="PR00038">
    <property type="entry name" value="HTHLUXR"/>
</dbReference>
<comment type="caution">
    <text evidence="7">The sequence shown here is derived from an EMBL/GenBank/DDBJ whole genome shotgun (WGS) entry which is preliminary data.</text>
</comment>
<dbReference type="Pfam" id="PF00072">
    <property type="entry name" value="Response_reg"/>
    <property type="match status" value="1"/>
</dbReference>
<accession>A0ABS5BSP8</accession>
<organism evidence="7 8">
    <name type="scientific">Gemmata palustris</name>
    <dbReference type="NCBI Taxonomy" id="2822762"/>
    <lineage>
        <taxon>Bacteria</taxon>
        <taxon>Pseudomonadati</taxon>
        <taxon>Planctomycetota</taxon>
        <taxon>Planctomycetia</taxon>
        <taxon>Gemmatales</taxon>
        <taxon>Gemmataceae</taxon>
        <taxon>Gemmata</taxon>
    </lineage>
</organism>
<keyword evidence="1" id="KW-0805">Transcription regulation</keyword>
<dbReference type="InterPro" id="IPR036388">
    <property type="entry name" value="WH-like_DNA-bd_sf"/>
</dbReference>
<dbReference type="SUPFAM" id="SSF46894">
    <property type="entry name" value="C-terminal effector domain of the bipartite response regulators"/>
    <property type="match status" value="1"/>
</dbReference>
<gene>
    <name evidence="7" type="ORF">J8F10_15930</name>
</gene>
<dbReference type="InterPro" id="IPR011006">
    <property type="entry name" value="CheY-like_superfamily"/>
</dbReference>
<dbReference type="SUPFAM" id="SSF52172">
    <property type="entry name" value="CheY-like"/>
    <property type="match status" value="1"/>
</dbReference>
<evidence type="ECO:0000259" key="6">
    <source>
        <dbReference type="PROSITE" id="PS50110"/>
    </source>
</evidence>
<dbReference type="Gene3D" id="1.10.10.10">
    <property type="entry name" value="Winged helix-like DNA-binding domain superfamily/Winged helix DNA-binding domain"/>
    <property type="match status" value="1"/>
</dbReference>
<dbReference type="SMART" id="SM00448">
    <property type="entry name" value="REC"/>
    <property type="match status" value="1"/>
</dbReference>
<evidence type="ECO:0000256" key="4">
    <source>
        <dbReference type="PROSITE-ProRule" id="PRU00169"/>
    </source>
</evidence>
<dbReference type="PANTHER" id="PTHR44688:SF16">
    <property type="entry name" value="DNA-BINDING TRANSCRIPTIONAL ACTIVATOR DEVR_DOSR"/>
    <property type="match status" value="1"/>
</dbReference>